<protein>
    <submittedName>
        <fullName evidence="2">Uncharacterized protein</fullName>
    </submittedName>
</protein>
<keyword evidence="3" id="KW-1185">Reference proteome</keyword>
<evidence type="ECO:0000313" key="2">
    <source>
        <dbReference type="EMBL" id="ACM04979.1"/>
    </source>
</evidence>
<dbReference type="EMBL" id="CP001275">
    <property type="protein sequence ID" value="ACM04979.1"/>
    <property type="molecule type" value="Genomic_DNA"/>
</dbReference>
<name>B9KXP1_THERP</name>
<dbReference type="AlphaFoldDB" id="B9KXP1"/>
<proteinExistence type="predicted"/>
<dbReference type="Proteomes" id="UP000000447">
    <property type="component" value="Chromosome"/>
</dbReference>
<evidence type="ECO:0000256" key="1">
    <source>
        <dbReference type="SAM" id="MobiDB-lite"/>
    </source>
</evidence>
<accession>B9KXP1</accession>
<dbReference type="KEGG" id="tro:trd_0228"/>
<evidence type="ECO:0000313" key="3">
    <source>
        <dbReference type="Proteomes" id="UP000000447"/>
    </source>
</evidence>
<feature type="region of interest" description="Disordered" evidence="1">
    <location>
        <begin position="21"/>
        <end position="49"/>
    </location>
</feature>
<reference evidence="2 3" key="1">
    <citation type="journal article" date="2009" name="PLoS ONE">
        <title>Complete genome sequence of the aerobic CO-oxidizing thermophile Thermomicrobium roseum.</title>
        <authorList>
            <person name="Wu D."/>
            <person name="Raymond J."/>
            <person name="Wu M."/>
            <person name="Chatterji S."/>
            <person name="Ren Q."/>
            <person name="Graham J.E."/>
            <person name="Bryant D.A."/>
            <person name="Robb F."/>
            <person name="Colman A."/>
            <person name="Tallon L.J."/>
            <person name="Badger J.H."/>
            <person name="Madupu R."/>
            <person name="Ward N.L."/>
            <person name="Eisen J.A."/>
        </authorList>
    </citation>
    <scope>NUCLEOTIDE SEQUENCE [LARGE SCALE GENOMIC DNA]</scope>
    <source>
        <strain evidence="3">ATCC 27502 / DSM 5159 / P-2</strain>
    </source>
</reference>
<sequence>MTSRTGLGNFALRVIGTQVLLGPGRSQHGKGDPGEVEELEDPLIPASSE</sequence>
<gene>
    <name evidence="2" type="ordered locus">trd_0228</name>
</gene>
<organism evidence="2 3">
    <name type="scientific">Thermomicrobium roseum (strain ATCC 27502 / DSM 5159 / P-2)</name>
    <dbReference type="NCBI Taxonomy" id="309801"/>
    <lineage>
        <taxon>Bacteria</taxon>
        <taxon>Pseudomonadati</taxon>
        <taxon>Thermomicrobiota</taxon>
        <taxon>Thermomicrobia</taxon>
        <taxon>Thermomicrobiales</taxon>
        <taxon>Thermomicrobiaceae</taxon>
        <taxon>Thermomicrobium</taxon>
    </lineage>
</organism>
<dbReference type="HOGENOM" id="CLU_3141709_0_0_0"/>